<keyword evidence="1" id="KW-0812">Transmembrane</keyword>
<comment type="caution">
    <text evidence="2">The sequence shown here is derived from an EMBL/GenBank/DDBJ whole genome shotgun (WGS) entry which is preliminary data.</text>
</comment>
<sequence>MKAKDVLWLMVIALSLLVAWLFIDRADRAKKMDRIIKLLRKEKHEIHITYLNLLKKHLESQQNIDIGIIQEFEKLKTKLDRLDFETHIELETIVKDLKVGRGTEAIRRLSKIVEQKLKKRISKVTDYKGPKMLGQMLEYAKKSNWISEGQYHNSQLLKEIRNKESHELMVIEDSKQVGMCIYFGIDLLYSLKT</sequence>
<protein>
    <submittedName>
        <fullName evidence="2">Uncharacterized protein</fullName>
    </submittedName>
</protein>
<keyword evidence="3" id="KW-1185">Reference proteome</keyword>
<evidence type="ECO:0000256" key="1">
    <source>
        <dbReference type="SAM" id="Phobius"/>
    </source>
</evidence>
<evidence type="ECO:0000313" key="2">
    <source>
        <dbReference type="EMBL" id="MBL0765616.1"/>
    </source>
</evidence>
<dbReference type="Proteomes" id="UP000642920">
    <property type="component" value="Unassembled WGS sequence"/>
</dbReference>
<proteinExistence type="predicted"/>
<dbReference type="RefSeq" id="WP_201920596.1">
    <property type="nucleotide sequence ID" value="NZ_JAERQG010000002.1"/>
</dbReference>
<feature type="transmembrane region" description="Helical" evidence="1">
    <location>
        <begin position="6"/>
        <end position="23"/>
    </location>
</feature>
<name>A0A937AF74_9BACT</name>
<accession>A0A937AF74</accession>
<dbReference type="EMBL" id="JAERQG010000002">
    <property type="protein sequence ID" value="MBL0765616.1"/>
    <property type="molecule type" value="Genomic_DNA"/>
</dbReference>
<reference evidence="2" key="1">
    <citation type="submission" date="2021-01" db="EMBL/GenBank/DDBJ databases">
        <title>Marivirga sp. nov., isolated from intertidal surface sediments.</title>
        <authorList>
            <person name="Zhang M."/>
        </authorList>
    </citation>
    <scope>NUCLEOTIDE SEQUENCE</scope>
    <source>
        <strain evidence="2">SM1354</strain>
    </source>
</reference>
<evidence type="ECO:0000313" key="3">
    <source>
        <dbReference type="Proteomes" id="UP000642920"/>
    </source>
</evidence>
<organism evidence="2 3">
    <name type="scientific">Marivirga atlantica</name>
    <dbReference type="NCBI Taxonomy" id="1548457"/>
    <lineage>
        <taxon>Bacteria</taxon>
        <taxon>Pseudomonadati</taxon>
        <taxon>Bacteroidota</taxon>
        <taxon>Cytophagia</taxon>
        <taxon>Cytophagales</taxon>
        <taxon>Marivirgaceae</taxon>
        <taxon>Marivirga</taxon>
    </lineage>
</organism>
<gene>
    <name evidence="2" type="ORF">JKP34_10155</name>
</gene>
<dbReference type="AlphaFoldDB" id="A0A937AF74"/>
<keyword evidence="1" id="KW-0472">Membrane</keyword>
<keyword evidence="1" id="KW-1133">Transmembrane helix</keyword>